<evidence type="ECO:0000256" key="1">
    <source>
        <dbReference type="ARBA" id="ARBA00001962"/>
    </source>
</evidence>
<feature type="binding site" evidence="12">
    <location>
        <position position="351"/>
    </location>
    <ligand>
        <name>Fe cation</name>
        <dbReference type="ChEBI" id="CHEBI:24875"/>
    </ligand>
</feature>
<keyword evidence="10" id="KW-0585">Phenylalanine catabolism</keyword>
<keyword evidence="7 16" id="KW-0223">Dioxygenase</keyword>
<gene>
    <name evidence="16" type="ORF">RCL2_001375600</name>
    <name evidence="15" type="ORF">RclHR1_00730037</name>
</gene>
<dbReference type="OrthoDB" id="1689029at2759"/>
<evidence type="ECO:0000256" key="9">
    <source>
        <dbReference type="ARBA" id="ARBA00023004"/>
    </source>
</evidence>
<keyword evidence="9 12" id="KW-0408">Iron</keyword>
<dbReference type="PANTHER" id="PTHR11056">
    <property type="entry name" value="HOMOGENTISATE 1,2-DIOXYGENASE"/>
    <property type="match status" value="1"/>
</dbReference>
<dbReference type="EC" id="1.13.11.5" evidence="4"/>
<dbReference type="CDD" id="cd07000">
    <property type="entry name" value="cupin_HGO_N"/>
    <property type="match status" value="1"/>
</dbReference>
<feature type="active site" description="Proton acceptor" evidence="11">
    <location>
        <position position="302"/>
    </location>
</feature>
<evidence type="ECO:0000256" key="3">
    <source>
        <dbReference type="ARBA" id="ARBA00007757"/>
    </source>
</evidence>
<reference evidence="16" key="2">
    <citation type="submission" date="2019-10" db="EMBL/GenBank/DDBJ databases">
        <title>Conservation and host-specific expression of non-tandemly repeated heterogenous ribosome RNA gene in arbuscular mycorrhizal fungi.</title>
        <authorList>
            <person name="Maeda T."/>
            <person name="Kobayashi Y."/>
            <person name="Nakagawa T."/>
            <person name="Ezawa T."/>
            <person name="Yamaguchi K."/>
            <person name="Bino T."/>
            <person name="Nishimoto Y."/>
            <person name="Shigenobu S."/>
            <person name="Kawaguchi M."/>
        </authorList>
    </citation>
    <scope>NUCLEOTIDE SEQUENCE</scope>
    <source>
        <strain evidence="16">HR1</strain>
    </source>
</reference>
<dbReference type="Pfam" id="PF04209">
    <property type="entry name" value="HgmA_C"/>
    <property type="match status" value="1"/>
</dbReference>
<dbReference type="UniPathway" id="UPA00139">
    <property type="reaction ID" value="UER00339"/>
</dbReference>
<keyword evidence="6" id="KW-0828">Tyrosine catabolism</keyword>
<dbReference type="AlphaFoldDB" id="A0A2Z6RVP1"/>
<feature type="binding site" evidence="12">
    <location>
        <position position="381"/>
    </location>
    <ligand>
        <name>homogentisate</name>
        <dbReference type="ChEBI" id="CHEBI:16169"/>
    </ligand>
</feature>
<evidence type="ECO:0000256" key="5">
    <source>
        <dbReference type="ARBA" id="ARBA00022723"/>
    </source>
</evidence>
<comment type="cofactor">
    <cofactor evidence="1 12">
        <name>Fe cation</name>
        <dbReference type="ChEBI" id="CHEBI:24875"/>
    </cofactor>
</comment>
<accession>A0A2Z6RVP1</accession>
<evidence type="ECO:0000313" key="16">
    <source>
        <dbReference type="EMBL" id="GES86708.1"/>
    </source>
</evidence>
<evidence type="ECO:0000256" key="2">
    <source>
        <dbReference type="ARBA" id="ARBA00004704"/>
    </source>
</evidence>
<evidence type="ECO:0000256" key="8">
    <source>
        <dbReference type="ARBA" id="ARBA00023002"/>
    </source>
</evidence>
<feature type="domain" description="Homogentisate 1,2-dioxygenase N-terminal" evidence="14">
    <location>
        <begin position="9"/>
        <end position="289"/>
    </location>
</feature>
<dbReference type="STRING" id="94130.A0A2Z6RVP1"/>
<dbReference type="InterPro" id="IPR011051">
    <property type="entry name" value="RmlC_Cupin_sf"/>
</dbReference>
<dbReference type="GO" id="GO:0006559">
    <property type="term" value="P:L-phenylalanine catabolic process"/>
    <property type="evidence" value="ECO:0007669"/>
    <property type="project" value="UniProtKB-UniPathway"/>
</dbReference>
<dbReference type="InterPro" id="IPR005708">
    <property type="entry name" value="Homogentis_dOase"/>
</dbReference>
<feature type="domain" description="Homogentisate 1,2-dioxygenase C-terminal" evidence="13">
    <location>
        <begin position="291"/>
        <end position="444"/>
    </location>
</feature>
<evidence type="ECO:0000256" key="11">
    <source>
        <dbReference type="PIRSR" id="PIRSR605708-1"/>
    </source>
</evidence>
<comment type="similarity">
    <text evidence="3">Belongs to the homogentisate dioxygenase family.</text>
</comment>
<feature type="binding site" evidence="12">
    <location>
        <position position="360"/>
    </location>
    <ligand>
        <name>homogentisate</name>
        <dbReference type="ChEBI" id="CHEBI:16169"/>
    </ligand>
</feature>
<keyword evidence="17" id="KW-1185">Reference proteome</keyword>
<dbReference type="SUPFAM" id="SSF51182">
    <property type="entry name" value="RmlC-like cupins"/>
    <property type="match status" value="1"/>
</dbReference>
<reference evidence="15 17" key="1">
    <citation type="submission" date="2017-11" db="EMBL/GenBank/DDBJ databases">
        <title>The genome of Rhizophagus clarus HR1 reveals common genetic basis of auxotrophy among arbuscular mycorrhizal fungi.</title>
        <authorList>
            <person name="Kobayashi Y."/>
        </authorList>
    </citation>
    <scope>NUCLEOTIDE SEQUENCE [LARGE SCALE GENOMIC DNA]</scope>
    <source>
        <strain evidence="15 17">HR1</strain>
    </source>
</reference>
<dbReference type="InterPro" id="IPR046451">
    <property type="entry name" value="HgmA_C"/>
</dbReference>
<comment type="pathway">
    <text evidence="2">Amino-acid degradation; L-phenylalanine degradation; acetoacetate and fumarate from L-phenylalanine: step 4/6.</text>
</comment>
<evidence type="ECO:0000313" key="15">
    <source>
        <dbReference type="EMBL" id="GBC07188.1"/>
    </source>
</evidence>
<dbReference type="NCBIfam" id="TIGR01015">
    <property type="entry name" value="hmgA"/>
    <property type="match status" value="1"/>
</dbReference>
<dbReference type="Proteomes" id="UP000615446">
    <property type="component" value="Unassembled WGS sequence"/>
</dbReference>
<dbReference type="PANTHER" id="PTHR11056:SF0">
    <property type="entry name" value="HOMOGENTISATE 1,2-DIOXYGENASE"/>
    <property type="match status" value="1"/>
</dbReference>
<protein>
    <recommendedName>
        <fullName evidence="4">homogentisate 1,2-dioxygenase</fullName>
        <ecNumber evidence="4">1.13.11.5</ecNumber>
    </recommendedName>
</protein>
<organism evidence="15 17">
    <name type="scientific">Rhizophagus clarus</name>
    <dbReference type="NCBI Taxonomy" id="94130"/>
    <lineage>
        <taxon>Eukaryota</taxon>
        <taxon>Fungi</taxon>
        <taxon>Fungi incertae sedis</taxon>
        <taxon>Mucoromycota</taxon>
        <taxon>Glomeromycotina</taxon>
        <taxon>Glomeromycetes</taxon>
        <taxon>Glomerales</taxon>
        <taxon>Glomeraceae</taxon>
        <taxon>Rhizophagus</taxon>
    </lineage>
</organism>
<dbReference type="GO" id="GO:0006572">
    <property type="term" value="P:L-tyrosine catabolic process"/>
    <property type="evidence" value="ECO:0007669"/>
    <property type="project" value="UniProtKB-KW"/>
</dbReference>
<evidence type="ECO:0000259" key="13">
    <source>
        <dbReference type="Pfam" id="PF04209"/>
    </source>
</evidence>
<dbReference type="GO" id="GO:0005737">
    <property type="term" value="C:cytoplasm"/>
    <property type="evidence" value="ECO:0007669"/>
    <property type="project" value="TreeGrafter"/>
</dbReference>
<dbReference type="GO" id="GO:0004411">
    <property type="term" value="F:homogentisate 1,2-dioxygenase activity"/>
    <property type="evidence" value="ECO:0007669"/>
    <property type="project" value="UniProtKB-EC"/>
</dbReference>
<feature type="binding site" evidence="12">
    <location>
        <position position="345"/>
    </location>
    <ligand>
        <name>Fe cation</name>
        <dbReference type="ChEBI" id="CHEBI:24875"/>
    </ligand>
</feature>
<evidence type="ECO:0000256" key="6">
    <source>
        <dbReference type="ARBA" id="ARBA00022878"/>
    </source>
</evidence>
<sequence length="455" mass="51306">MANKIDPYKYMKGFGNHFSSEALQDALPKDQNTPQKCPYGLYAEQLSGTAFTVDRKNNQRSWLYRIRPSVCHQPFTKLDSKSHHITNKFGINDIHHIPNQIRWSPFNKFLLDDDKKASDNIDFVHGLHTLAGAGDPTTKNGLAIHIYTANVNMDNTAFYNSDGDFLIVPQHGRLDVTTEFGCLMVAPNEIVVIPRGIRYSINFPDGPSRGYVLEVFGNHFELPDLGPIGANGLANPRDFLAPVAAFEEKECDYRVINKYAGQLFVSKQDHSPFDVVAWHGNYVPYKYDLEKFNTINSVSFDHIDPSIFTVLTSKSAFPGIAIADFVIFPPRWAVQEHTFRPPYFHRNCMSEFMGLISGAYEGKAKGFFPGGASLHSHMTPHGPDSATFEKASNDELKPVRVADGTMSFMFESSLMLGVTEWGMSDQVDIQHDYWKAWKDLTSHFVNKSTKETKDQ</sequence>
<keyword evidence="5 12" id="KW-0479">Metal-binding</keyword>
<dbReference type="Pfam" id="PF20510">
    <property type="entry name" value="HgmA_N"/>
    <property type="match status" value="1"/>
</dbReference>
<dbReference type="FunFam" id="2.60.120.10:FF:000034">
    <property type="entry name" value="Homogentisate 1,2-dioxygenase"/>
    <property type="match status" value="1"/>
</dbReference>
<evidence type="ECO:0000256" key="12">
    <source>
        <dbReference type="PIRSR" id="PIRSR605708-2"/>
    </source>
</evidence>
<evidence type="ECO:0000256" key="4">
    <source>
        <dbReference type="ARBA" id="ARBA00013127"/>
    </source>
</evidence>
<dbReference type="EMBL" id="BLAL01000162">
    <property type="protein sequence ID" value="GES86708.1"/>
    <property type="molecule type" value="Genomic_DNA"/>
</dbReference>
<feature type="binding site" evidence="12">
    <location>
        <position position="381"/>
    </location>
    <ligand>
        <name>Fe cation</name>
        <dbReference type="ChEBI" id="CHEBI:24875"/>
    </ligand>
</feature>
<dbReference type="InterPro" id="IPR014710">
    <property type="entry name" value="RmlC-like_jellyroll"/>
</dbReference>
<comment type="caution">
    <text evidence="15">The sequence shown here is derived from an EMBL/GenBank/DDBJ whole genome shotgun (WGS) entry which is preliminary data.</text>
</comment>
<evidence type="ECO:0000256" key="7">
    <source>
        <dbReference type="ARBA" id="ARBA00022964"/>
    </source>
</evidence>
<proteinExistence type="inferred from homology"/>
<dbReference type="InterPro" id="IPR046452">
    <property type="entry name" value="HgmA_N"/>
</dbReference>
<dbReference type="EMBL" id="BEXD01004126">
    <property type="protein sequence ID" value="GBC07188.1"/>
    <property type="molecule type" value="Genomic_DNA"/>
</dbReference>
<name>A0A2Z6RVP1_9GLOM</name>
<evidence type="ECO:0000259" key="14">
    <source>
        <dbReference type="Pfam" id="PF20510"/>
    </source>
</evidence>
<dbReference type="GO" id="GO:0046872">
    <property type="term" value="F:metal ion binding"/>
    <property type="evidence" value="ECO:0007669"/>
    <property type="project" value="UniProtKB-KW"/>
</dbReference>
<keyword evidence="8" id="KW-0560">Oxidoreductase</keyword>
<dbReference type="Gene3D" id="2.60.120.10">
    <property type="entry name" value="Jelly Rolls"/>
    <property type="match status" value="1"/>
</dbReference>
<evidence type="ECO:0000313" key="17">
    <source>
        <dbReference type="Proteomes" id="UP000247702"/>
    </source>
</evidence>
<dbReference type="Proteomes" id="UP000247702">
    <property type="component" value="Unassembled WGS sequence"/>
</dbReference>
<evidence type="ECO:0000256" key="10">
    <source>
        <dbReference type="ARBA" id="ARBA00023232"/>
    </source>
</evidence>